<organism evidence="1 2">
    <name type="scientific">Primorskyibacter flagellatus</name>
    <dbReference type="NCBI Taxonomy" id="1387277"/>
    <lineage>
        <taxon>Bacteria</taxon>
        <taxon>Pseudomonadati</taxon>
        <taxon>Pseudomonadota</taxon>
        <taxon>Alphaproteobacteria</taxon>
        <taxon>Rhodobacterales</taxon>
        <taxon>Roseobacteraceae</taxon>
        <taxon>Primorskyibacter</taxon>
    </lineage>
</organism>
<dbReference type="Proteomes" id="UP000612855">
    <property type="component" value="Unassembled WGS sequence"/>
</dbReference>
<accession>A0A917A6A1</accession>
<dbReference type="EMBL" id="BMFJ01000001">
    <property type="protein sequence ID" value="GGE30062.1"/>
    <property type="molecule type" value="Genomic_DNA"/>
</dbReference>
<gene>
    <name evidence="1" type="ORF">GCM10011360_17690</name>
</gene>
<dbReference type="RefSeq" id="WP_188477285.1">
    <property type="nucleotide sequence ID" value="NZ_BMFJ01000001.1"/>
</dbReference>
<protein>
    <submittedName>
        <fullName evidence="1">Uncharacterized protein</fullName>
    </submittedName>
</protein>
<evidence type="ECO:0000313" key="2">
    <source>
        <dbReference type="Proteomes" id="UP000612855"/>
    </source>
</evidence>
<proteinExistence type="predicted"/>
<dbReference type="AlphaFoldDB" id="A0A917A6A1"/>
<keyword evidence="2" id="KW-1185">Reference proteome</keyword>
<sequence length="100" mass="11414">MSDEWGPWIEHNGKCVPVVEGTFIHIVFDDGDEFIGIEGRCGTSAFGCKIIPDYGEPWGWIWDHPMCRSLGDRIIRYRIHKPRALALLKSIAKELEVEMA</sequence>
<reference evidence="2" key="1">
    <citation type="journal article" date="2019" name="Int. J. Syst. Evol. Microbiol.">
        <title>The Global Catalogue of Microorganisms (GCM) 10K type strain sequencing project: providing services to taxonomists for standard genome sequencing and annotation.</title>
        <authorList>
            <consortium name="The Broad Institute Genomics Platform"/>
            <consortium name="The Broad Institute Genome Sequencing Center for Infectious Disease"/>
            <person name="Wu L."/>
            <person name="Ma J."/>
        </authorList>
    </citation>
    <scope>NUCLEOTIDE SEQUENCE [LARGE SCALE GENOMIC DNA]</scope>
    <source>
        <strain evidence="2">CGMCC 1.12664</strain>
    </source>
</reference>
<comment type="caution">
    <text evidence="1">The sequence shown here is derived from an EMBL/GenBank/DDBJ whole genome shotgun (WGS) entry which is preliminary data.</text>
</comment>
<name>A0A917A6A1_9RHOB</name>
<evidence type="ECO:0000313" key="1">
    <source>
        <dbReference type="EMBL" id="GGE30062.1"/>
    </source>
</evidence>